<dbReference type="RefSeq" id="WP_145365677.1">
    <property type="nucleotide sequence ID" value="NZ_CP036268.1"/>
</dbReference>
<keyword evidence="1" id="KW-0812">Transmembrane</keyword>
<keyword evidence="1" id="KW-0472">Membrane</keyword>
<proteinExistence type="predicted"/>
<dbReference type="EMBL" id="CP036268">
    <property type="protein sequence ID" value="QDT39545.1"/>
    <property type="molecule type" value="Genomic_DNA"/>
</dbReference>
<keyword evidence="3" id="KW-1185">Reference proteome</keyword>
<protein>
    <submittedName>
        <fullName evidence="2">Uncharacterized protein</fullName>
    </submittedName>
</protein>
<reference evidence="2 3" key="1">
    <citation type="submission" date="2019-02" db="EMBL/GenBank/DDBJ databases">
        <title>Deep-cultivation of Planctomycetes and their phenomic and genomic characterization uncovers novel biology.</title>
        <authorList>
            <person name="Wiegand S."/>
            <person name="Jogler M."/>
            <person name="Boedeker C."/>
            <person name="Pinto D."/>
            <person name="Vollmers J."/>
            <person name="Rivas-Marin E."/>
            <person name="Kohn T."/>
            <person name="Peeters S.H."/>
            <person name="Heuer A."/>
            <person name="Rast P."/>
            <person name="Oberbeckmann S."/>
            <person name="Bunk B."/>
            <person name="Jeske O."/>
            <person name="Meyerdierks A."/>
            <person name="Storesund J.E."/>
            <person name="Kallscheuer N."/>
            <person name="Luecker S."/>
            <person name="Lage O.M."/>
            <person name="Pohl T."/>
            <person name="Merkel B.J."/>
            <person name="Hornburger P."/>
            <person name="Mueller R.-W."/>
            <person name="Bruemmer F."/>
            <person name="Labrenz M."/>
            <person name="Spormann A.M."/>
            <person name="Op den Camp H."/>
            <person name="Overmann J."/>
            <person name="Amann R."/>
            <person name="Jetten M.S.M."/>
            <person name="Mascher T."/>
            <person name="Medema M.H."/>
            <person name="Devos D.P."/>
            <person name="Kaster A.-K."/>
            <person name="Ovreas L."/>
            <person name="Rohde M."/>
            <person name="Galperin M.Y."/>
            <person name="Jogler C."/>
        </authorList>
    </citation>
    <scope>NUCLEOTIDE SEQUENCE [LARGE SCALE GENOMIC DNA]</scope>
    <source>
        <strain evidence="2 3">Pan189</strain>
    </source>
</reference>
<evidence type="ECO:0000313" key="3">
    <source>
        <dbReference type="Proteomes" id="UP000317318"/>
    </source>
</evidence>
<organism evidence="2 3">
    <name type="scientific">Stratiformator vulcanicus</name>
    <dbReference type="NCBI Taxonomy" id="2527980"/>
    <lineage>
        <taxon>Bacteria</taxon>
        <taxon>Pseudomonadati</taxon>
        <taxon>Planctomycetota</taxon>
        <taxon>Planctomycetia</taxon>
        <taxon>Planctomycetales</taxon>
        <taxon>Planctomycetaceae</taxon>
        <taxon>Stratiformator</taxon>
    </lineage>
</organism>
<dbReference type="OrthoDB" id="278295at2"/>
<dbReference type="KEGG" id="svp:Pan189_39540"/>
<evidence type="ECO:0000256" key="1">
    <source>
        <dbReference type="SAM" id="Phobius"/>
    </source>
</evidence>
<accession>A0A517R6R4</accession>
<gene>
    <name evidence="2" type="ORF">Pan189_39540</name>
</gene>
<sequence>MLSLFCQLTRDEAGAVLSAEAVLILTIFVLGSVVGLAQVTHAVNYSMGGIYSSFERSNSAYAPMNDFGDYGGDDYRGGGNYGDDYASTSDGSFTHFVSDASRDVVTRPLHSVRLD</sequence>
<feature type="transmembrane region" description="Helical" evidence="1">
    <location>
        <begin position="15"/>
        <end position="37"/>
    </location>
</feature>
<keyword evidence="1" id="KW-1133">Transmembrane helix</keyword>
<dbReference type="Proteomes" id="UP000317318">
    <property type="component" value="Chromosome"/>
</dbReference>
<evidence type="ECO:0000313" key="2">
    <source>
        <dbReference type="EMBL" id="QDT39545.1"/>
    </source>
</evidence>
<dbReference type="AlphaFoldDB" id="A0A517R6R4"/>
<name>A0A517R6R4_9PLAN</name>